<dbReference type="OrthoDB" id="1866965at2759"/>
<keyword evidence="1" id="KW-1185">Reference proteome</keyword>
<sequence length="122" mass="13077">MASTIGGAGAAVPALSPAADPVSCTLGRREAKRGPINILAQLRHAQLSGRGLTRGSQITGALLKERDKQAKWNGIPLLLQKLYETSHANSDFSQCQSILKVSLLDHFQSNITVLKLFLITSQ</sequence>
<gene>
    <name evidence="2" type="primary">LOC106543097</name>
</gene>
<protein>
    <submittedName>
        <fullName evidence="2">Short transient receptor potential channel 4-associated protein-like</fullName>
    </submittedName>
</protein>
<evidence type="ECO:0000313" key="1">
    <source>
        <dbReference type="Proteomes" id="UP000504617"/>
    </source>
</evidence>
<proteinExistence type="predicted"/>
<organism evidence="1 2">
    <name type="scientific">Thamnophis sirtalis</name>
    <dbReference type="NCBI Taxonomy" id="35019"/>
    <lineage>
        <taxon>Eukaryota</taxon>
        <taxon>Metazoa</taxon>
        <taxon>Chordata</taxon>
        <taxon>Craniata</taxon>
        <taxon>Vertebrata</taxon>
        <taxon>Euteleostomi</taxon>
        <taxon>Lepidosauria</taxon>
        <taxon>Squamata</taxon>
        <taxon>Bifurcata</taxon>
        <taxon>Unidentata</taxon>
        <taxon>Episquamata</taxon>
        <taxon>Toxicofera</taxon>
        <taxon>Serpentes</taxon>
        <taxon>Colubroidea</taxon>
        <taxon>Colubridae</taxon>
        <taxon>Natricinae</taxon>
        <taxon>Thamnophis</taxon>
    </lineage>
</organism>
<dbReference type="AlphaFoldDB" id="A0A6I9XKL0"/>
<dbReference type="RefSeq" id="XP_013914482.1">
    <property type="nucleotide sequence ID" value="XM_014059007.1"/>
</dbReference>
<dbReference type="KEGG" id="tsr:106543097"/>
<evidence type="ECO:0000313" key="2">
    <source>
        <dbReference type="RefSeq" id="XP_013914482.1"/>
    </source>
</evidence>
<name>A0A6I9XKL0_9SAUR</name>
<dbReference type="GeneID" id="106543097"/>
<dbReference type="Proteomes" id="UP000504617">
    <property type="component" value="Unplaced"/>
</dbReference>
<reference evidence="2" key="1">
    <citation type="submission" date="2025-08" db="UniProtKB">
        <authorList>
            <consortium name="RefSeq"/>
        </authorList>
    </citation>
    <scope>IDENTIFICATION</scope>
    <source>
        <tissue evidence="2">Skeletal muscle</tissue>
    </source>
</reference>
<accession>A0A6I9XKL0</accession>